<dbReference type="EMBL" id="JAAMPI010000145">
    <property type="protein sequence ID" value="KAF4635032.1"/>
    <property type="molecule type" value="Genomic_DNA"/>
</dbReference>
<keyword evidence="2" id="KW-0812">Transmembrane</keyword>
<name>A0A8H4RV33_9HELO</name>
<dbReference type="PANTHER" id="PTHR33365">
    <property type="entry name" value="YALI0B05434P"/>
    <property type="match status" value="1"/>
</dbReference>
<evidence type="ECO:0000256" key="2">
    <source>
        <dbReference type="SAM" id="Phobius"/>
    </source>
</evidence>
<dbReference type="InterPro" id="IPR021765">
    <property type="entry name" value="UstYa-like"/>
</dbReference>
<dbReference type="Pfam" id="PF11807">
    <property type="entry name" value="UstYa"/>
    <property type="match status" value="1"/>
</dbReference>
<evidence type="ECO:0000256" key="1">
    <source>
        <dbReference type="ARBA" id="ARBA00035112"/>
    </source>
</evidence>
<dbReference type="GO" id="GO:0043386">
    <property type="term" value="P:mycotoxin biosynthetic process"/>
    <property type="evidence" value="ECO:0007669"/>
    <property type="project" value="InterPro"/>
</dbReference>
<comment type="similarity">
    <text evidence="1">Belongs to the ustYa family.</text>
</comment>
<dbReference type="Proteomes" id="UP000566819">
    <property type="component" value="Unassembled WGS sequence"/>
</dbReference>
<evidence type="ECO:0000313" key="4">
    <source>
        <dbReference type="Proteomes" id="UP000566819"/>
    </source>
</evidence>
<keyword evidence="2" id="KW-0472">Membrane</keyword>
<sequence>MVFDHSENQPFLDEDSKKTSLEYHPALYKTSPTNSWLINALAIIAVTSTLGNILWAFYNIRTLSKPLNNEKSLYAGLERDVPTPFRDDMIFSPNNRSLSDAAWDNWVVDPGIVALPHDWVKENMLPRAQKWPWDGDKGVYLLNGFHNLHCLQLLRKTIISAAEGRGIEDEHYLAKGLEHNLHCIESLRQDAMCHADDTPRYSGYSKKQASGVMQTRMCRSWDKLEAWARDHTACYRDVGRDVEGFPMIEKFKFCPPGYVFSATGSPIAPWDTGSGISHPGDE</sequence>
<keyword evidence="4" id="KW-1185">Reference proteome</keyword>
<evidence type="ECO:0000313" key="3">
    <source>
        <dbReference type="EMBL" id="KAF4635032.1"/>
    </source>
</evidence>
<proteinExistence type="inferred from homology"/>
<dbReference type="AlphaFoldDB" id="A0A8H4RV33"/>
<protein>
    <recommendedName>
        <fullName evidence="5">Cyclochlorotine biosynthesis protein O</fullName>
    </recommendedName>
</protein>
<reference evidence="3 4" key="1">
    <citation type="submission" date="2020-03" db="EMBL/GenBank/DDBJ databases">
        <title>Draft Genome Sequence of Cudoniella acicularis.</title>
        <authorList>
            <person name="Buettner E."/>
            <person name="Kellner H."/>
        </authorList>
    </citation>
    <scope>NUCLEOTIDE SEQUENCE [LARGE SCALE GENOMIC DNA]</scope>
    <source>
        <strain evidence="3 4">DSM 108380</strain>
    </source>
</reference>
<keyword evidence="2" id="KW-1133">Transmembrane helix</keyword>
<organism evidence="3 4">
    <name type="scientific">Cudoniella acicularis</name>
    <dbReference type="NCBI Taxonomy" id="354080"/>
    <lineage>
        <taxon>Eukaryota</taxon>
        <taxon>Fungi</taxon>
        <taxon>Dikarya</taxon>
        <taxon>Ascomycota</taxon>
        <taxon>Pezizomycotina</taxon>
        <taxon>Leotiomycetes</taxon>
        <taxon>Helotiales</taxon>
        <taxon>Tricladiaceae</taxon>
        <taxon>Cudoniella</taxon>
    </lineage>
</organism>
<gene>
    <name evidence="3" type="ORF">G7Y89_g3060</name>
</gene>
<evidence type="ECO:0008006" key="5">
    <source>
        <dbReference type="Google" id="ProtNLM"/>
    </source>
</evidence>
<dbReference type="PANTHER" id="PTHR33365:SF6">
    <property type="entry name" value="OXIDASE USTYA"/>
    <property type="match status" value="1"/>
</dbReference>
<accession>A0A8H4RV33</accession>
<dbReference type="OrthoDB" id="3687641at2759"/>
<feature type="transmembrane region" description="Helical" evidence="2">
    <location>
        <begin position="36"/>
        <end position="58"/>
    </location>
</feature>
<comment type="caution">
    <text evidence="3">The sequence shown here is derived from an EMBL/GenBank/DDBJ whole genome shotgun (WGS) entry which is preliminary data.</text>
</comment>